<comment type="caution">
    <text evidence="1">The sequence shown here is derived from an EMBL/GenBank/DDBJ whole genome shotgun (WGS) entry which is preliminary data.</text>
</comment>
<keyword evidence="2" id="KW-1185">Reference proteome</keyword>
<gene>
    <name evidence="1" type="ORF">UPYG_G00155390</name>
</gene>
<name>A0ABD0WYH6_UMBPY</name>
<organism evidence="1 2">
    <name type="scientific">Umbra pygmaea</name>
    <name type="common">Eastern mudminnow</name>
    <dbReference type="NCBI Taxonomy" id="75934"/>
    <lineage>
        <taxon>Eukaryota</taxon>
        <taxon>Metazoa</taxon>
        <taxon>Chordata</taxon>
        <taxon>Craniata</taxon>
        <taxon>Vertebrata</taxon>
        <taxon>Euteleostomi</taxon>
        <taxon>Actinopterygii</taxon>
        <taxon>Neopterygii</taxon>
        <taxon>Teleostei</taxon>
        <taxon>Protacanthopterygii</taxon>
        <taxon>Esociformes</taxon>
        <taxon>Umbridae</taxon>
        <taxon>Umbra</taxon>
    </lineage>
</organism>
<evidence type="ECO:0000313" key="2">
    <source>
        <dbReference type="Proteomes" id="UP001557470"/>
    </source>
</evidence>
<dbReference type="Proteomes" id="UP001557470">
    <property type="component" value="Unassembled WGS sequence"/>
</dbReference>
<sequence length="66" mass="7761">MCSLGFGLQGEESLQYDRREMLVLELEPGTFQTVVRCPNLTPFRTCRFVKFEKHFVILCWVPTYSI</sequence>
<proteinExistence type="predicted"/>
<evidence type="ECO:0000313" key="1">
    <source>
        <dbReference type="EMBL" id="KAL0985316.1"/>
    </source>
</evidence>
<protein>
    <submittedName>
        <fullName evidence="1">Uncharacterized protein</fullName>
    </submittedName>
</protein>
<dbReference type="AlphaFoldDB" id="A0ABD0WYH6"/>
<dbReference type="EMBL" id="JAGEUA010000004">
    <property type="protein sequence ID" value="KAL0985316.1"/>
    <property type="molecule type" value="Genomic_DNA"/>
</dbReference>
<reference evidence="1 2" key="1">
    <citation type="submission" date="2024-06" db="EMBL/GenBank/DDBJ databases">
        <authorList>
            <person name="Pan Q."/>
            <person name="Wen M."/>
            <person name="Jouanno E."/>
            <person name="Zahm M."/>
            <person name="Klopp C."/>
            <person name="Cabau C."/>
            <person name="Louis A."/>
            <person name="Berthelot C."/>
            <person name="Parey E."/>
            <person name="Roest Crollius H."/>
            <person name="Montfort J."/>
            <person name="Robinson-Rechavi M."/>
            <person name="Bouchez O."/>
            <person name="Lampietro C."/>
            <person name="Lopez Roques C."/>
            <person name="Donnadieu C."/>
            <person name="Postlethwait J."/>
            <person name="Bobe J."/>
            <person name="Verreycken H."/>
            <person name="Guiguen Y."/>
        </authorList>
    </citation>
    <scope>NUCLEOTIDE SEQUENCE [LARGE SCALE GENOMIC DNA]</scope>
    <source>
        <strain evidence="1">Up_M1</strain>
        <tissue evidence="1">Testis</tissue>
    </source>
</reference>
<accession>A0ABD0WYH6</accession>